<evidence type="ECO:0000259" key="1">
    <source>
        <dbReference type="SMART" id="SM00672"/>
    </source>
</evidence>
<keyword evidence="3" id="KW-1185">Reference proteome</keyword>
<dbReference type="PANTHER" id="PTHR12203">
    <property type="entry name" value="KDEL LYS-ASP-GLU-LEU CONTAINING - RELATED"/>
    <property type="match status" value="1"/>
</dbReference>
<dbReference type="SMART" id="SM00672">
    <property type="entry name" value="CAP10"/>
    <property type="match status" value="1"/>
</dbReference>
<feature type="domain" description="Glycosyl transferase CAP10" evidence="1">
    <location>
        <begin position="270"/>
        <end position="569"/>
    </location>
</feature>
<name>A0AAE0NPE5_9PEZI</name>
<dbReference type="EMBL" id="JAULSW010000004">
    <property type="protein sequence ID" value="KAK3385213.1"/>
    <property type="molecule type" value="Genomic_DNA"/>
</dbReference>
<sequence>MMRRPQALPLRRLRYLALAFSDPTNAAIFATSSHPIDGLIRSAEKTFTTLLTKESNTLTSAAAAYRKRRGRHPPPGFKAWYEFATARDAIVIEEFWDQIYADLEPFWALAPGRIRADAAQFEMRIAIRDGKASTGSDWFWTLSWLSMIDRVAHLLPDMDIALNAMDEPRVVVPWETMKGYMKTAGKVRKLANIHDVVGDWTKWDDGATREIEDKKWENTKPYWPIAARGCPRSSAARSAKHITDFDHSPYITNSFSLAHMRHGFVTNTTLSTDICHQPDIQGLNGIFVEPITVSATGVLFPLFGGSKLSVNNDILLPAPVYWSEEDRFIGREAAGFPWAEKQNRAIWRGVATGGHNTETNWRAFQRHRFVAMNNGSQVGRSPRETTSNFIPPAPSYRIGAQRDQRLGEWISSWADVGFVDLMCSEGEPGREGYCNYTDPYFSIAFSLTMAQQFQYKYLPDIDGNSFSGRYLGFLRSTSLPIKATLWREWHDARLVAWKHFVPMDSRFGDWFGIMEYFLGYADKKKAHDEVAQRIAEAGRDWADKVLRKEDMQVYVLRLLLEYARIMDDNRDKLGWVDDLLEAEAEKERLRGSTAGIKSQKE</sequence>
<reference evidence="2" key="2">
    <citation type="submission" date="2023-06" db="EMBL/GenBank/DDBJ databases">
        <authorList>
            <consortium name="Lawrence Berkeley National Laboratory"/>
            <person name="Haridas S."/>
            <person name="Hensen N."/>
            <person name="Bonometti L."/>
            <person name="Westerberg I."/>
            <person name="Brannstrom I.O."/>
            <person name="Guillou S."/>
            <person name="Cros-Aarteil S."/>
            <person name="Calhoun S."/>
            <person name="Kuo A."/>
            <person name="Mondo S."/>
            <person name="Pangilinan J."/>
            <person name="Riley R."/>
            <person name="LaButti K."/>
            <person name="Andreopoulos B."/>
            <person name="Lipzen A."/>
            <person name="Chen C."/>
            <person name="Yanf M."/>
            <person name="Daum C."/>
            <person name="Ng V."/>
            <person name="Clum A."/>
            <person name="Steindorff A."/>
            <person name="Ohm R."/>
            <person name="Martin F."/>
            <person name="Silar P."/>
            <person name="Natvig D."/>
            <person name="Lalanne C."/>
            <person name="Gautier V."/>
            <person name="Ament-velasquez S.L."/>
            <person name="Kruys A."/>
            <person name="Hutchinson M.I."/>
            <person name="Powell A.J."/>
            <person name="Barry K."/>
            <person name="Miller A.N."/>
            <person name="Grigoriev I.V."/>
            <person name="Debuchy R."/>
            <person name="Gladieux P."/>
            <person name="Thoren M.H."/>
            <person name="Johannesson H."/>
        </authorList>
    </citation>
    <scope>NUCLEOTIDE SEQUENCE</scope>
    <source>
        <strain evidence="2">CBS 232.78</strain>
    </source>
</reference>
<gene>
    <name evidence="2" type="ORF">B0H63DRAFT_501289</name>
</gene>
<proteinExistence type="predicted"/>
<reference evidence="2" key="1">
    <citation type="journal article" date="2023" name="Mol. Phylogenet. Evol.">
        <title>Genome-scale phylogeny and comparative genomics of the fungal order Sordariales.</title>
        <authorList>
            <person name="Hensen N."/>
            <person name="Bonometti L."/>
            <person name="Westerberg I."/>
            <person name="Brannstrom I.O."/>
            <person name="Guillou S."/>
            <person name="Cros-Aarteil S."/>
            <person name="Calhoun S."/>
            <person name="Haridas S."/>
            <person name="Kuo A."/>
            <person name="Mondo S."/>
            <person name="Pangilinan J."/>
            <person name="Riley R."/>
            <person name="LaButti K."/>
            <person name="Andreopoulos B."/>
            <person name="Lipzen A."/>
            <person name="Chen C."/>
            <person name="Yan M."/>
            <person name="Daum C."/>
            <person name="Ng V."/>
            <person name="Clum A."/>
            <person name="Steindorff A."/>
            <person name="Ohm R.A."/>
            <person name="Martin F."/>
            <person name="Silar P."/>
            <person name="Natvig D.O."/>
            <person name="Lalanne C."/>
            <person name="Gautier V."/>
            <person name="Ament-Velasquez S.L."/>
            <person name="Kruys A."/>
            <person name="Hutchinson M.I."/>
            <person name="Powell A.J."/>
            <person name="Barry K."/>
            <person name="Miller A.N."/>
            <person name="Grigoriev I.V."/>
            <person name="Debuchy R."/>
            <person name="Gladieux P."/>
            <person name="Hiltunen Thoren M."/>
            <person name="Johannesson H."/>
        </authorList>
    </citation>
    <scope>NUCLEOTIDE SEQUENCE</scope>
    <source>
        <strain evidence="2">CBS 232.78</strain>
    </source>
</reference>
<organism evidence="2 3">
    <name type="scientific">Podospora didyma</name>
    <dbReference type="NCBI Taxonomy" id="330526"/>
    <lineage>
        <taxon>Eukaryota</taxon>
        <taxon>Fungi</taxon>
        <taxon>Dikarya</taxon>
        <taxon>Ascomycota</taxon>
        <taxon>Pezizomycotina</taxon>
        <taxon>Sordariomycetes</taxon>
        <taxon>Sordariomycetidae</taxon>
        <taxon>Sordariales</taxon>
        <taxon>Podosporaceae</taxon>
        <taxon>Podospora</taxon>
    </lineage>
</organism>
<evidence type="ECO:0000313" key="2">
    <source>
        <dbReference type="EMBL" id="KAK3385213.1"/>
    </source>
</evidence>
<dbReference type="InterPro" id="IPR006598">
    <property type="entry name" value="CAP10"/>
</dbReference>
<dbReference type="InterPro" id="IPR051091">
    <property type="entry name" value="O-Glucosyltr/Glycosyltrsf_90"/>
</dbReference>
<accession>A0AAE0NPE5</accession>
<dbReference type="AlphaFoldDB" id="A0AAE0NPE5"/>
<comment type="caution">
    <text evidence="2">The sequence shown here is derived from an EMBL/GenBank/DDBJ whole genome shotgun (WGS) entry which is preliminary data.</text>
</comment>
<dbReference type="Pfam" id="PF05686">
    <property type="entry name" value="Glyco_transf_90"/>
    <property type="match status" value="1"/>
</dbReference>
<dbReference type="Proteomes" id="UP001285441">
    <property type="component" value="Unassembled WGS sequence"/>
</dbReference>
<protein>
    <submittedName>
        <fullName evidence="2">Glycosyltransferase family 90 protein</fullName>
    </submittedName>
</protein>
<dbReference type="PANTHER" id="PTHR12203:SF22">
    <property type="entry name" value="CAPSULE ASSOCIATED PROTEIN"/>
    <property type="match status" value="1"/>
</dbReference>
<evidence type="ECO:0000313" key="3">
    <source>
        <dbReference type="Proteomes" id="UP001285441"/>
    </source>
</evidence>